<name>A0A916SXI4_9MICO</name>
<sequence>MSLSQSDPFRDPALVNQDDAIVTVWSDIGCPWATLALQTLSARAGERGVTLLVDHRAFPLELFNERPTPKAIIDMEVTAIAGLRPELGWQDWSGPESEYPVSTTPAMAAVQAAKDPSVGGLPASDQLDAALRRAYYEQSQCISVHARILRVAQTCPLVAVSALDAALQRGAGLADVFSQWGMARDLPVQGSPHFFVGGRYAEHNPGVTYHWTAPPGTGFPRLDEYDPAWADEVLDLIETSQVHGTTK</sequence>
<gene>
    <name evidence="2" type="ORF">GCM10011492_09420</name>
</gene>
<organism evidence="2 3">
    <name type="scientific">Flexivirga endophytica</name>
    <dbReference type="NCBI Taxonomy" id="1849103"/>
    <lineage>
        <taxon>Bacteria</taxon>
        <taxon>Bacillati</taxon>
        <taxon>Actinomycetota</taxon>
        <taxon>Actinomycetes</taxon>
        <taxon>Micrococcales</taxon>
        <taxon>Dermacoccaceae</taxon>
        <taxon>Flexivirga</taxon>
    </lineage>
</organism>
<keyword evidence="2" id="KW-0413">Isomerase</keyword>
<reference evidence="2" key="1">
    <citation type="journal article" date="2014" name="Int. J. Syst. Evol. Microbiol.">
        <title>Complete genome sequence of Corynebacterium casei LMG S-19264T (=DSM 44701T), isolated from a smear-ripened cheese.</title>
        <authorList>
            <consortium name="US DOE Joint Genome Institute (JGI-PGF)"/>
            <person name="Walter F."/>
            <person name="Albersmeier A."/>
            <person name="Kalinowski J."/>
            <person name="Ruckert C."/>
        </authorList>
    </citation>
    <scope>NUCLEOTIDE SEQUENCE</scope>
    <source>
        <strain evidence="2">CGMCC 1.15085</strain>
    </source>
</reference>
<reference evidence="2" key="2">
    <citation type="submission" date="2020-09" db="EMBL/GenBank/DDBJ databases">
        <authorList>
            <person name="Sun Q."/>
            <person name="Zhou Y."/>
        </authorList>
    </citation>
    <scope>NUCLEOTIDE SEQUENCE</scope>
    <source>
        <strain evidence="2">CGMCC 1.15085</strain>
    </source>
</reference>
<dbReference type="Proteomes" id="UP000636793">
    <property type="component" value="Unassembled WGS sequence"/>
</dbReference>
<comment type="caution">
    <text evidence="2">The sequence shown here is derived from an EMBL/GenBank/DDBJ whole genome shotgun (WGS) entry which is preliminary data.</text>
</comment>
<dbReference type="GO" id="GO:0016491">
    <property type="term" value="F:oxidoreductase activity"/>
    <property type="evidence" value="ECO:0007669"/>
    <property type="project" value="InterPro"/>
</dbReference>
<dbReference type="SUPFAM" id="SSF52833">
    <property type="entry name" value="Thioredoxin-like"/>
    <property type="match status" value="1"/>
</dbReference>
<keyword evidence="3" id="KW-1185">Reference proteome</keyword>
<evidence type="ECO:0000313" key="3">
    <source>
        <dbReference type="Proteomes" id="UP000636793"/>
    </source>
</evidence>
<protein>
    <submittedName>
        <fullName evidence="2">Dithiol-disulfide isomerase</fullName>
    </submittedName>
</protein>
<accession>A0A916SXI4</accession>
<dbReference type="InterPro" id="IPR036249">
    <property type="entry name" value="Thioredoxin-like_sf"/>
</dbReference>
<dbReference type="EMBL" id="BMHI01000001">
    <property type="protein sequence ID" value="GGB21638.1"/>
    <property type="molecule type" value="Genomic_DNA"/>
</dbReference>
<proteinExistence type="predicted"/>
<dbReference type="Pfam" id="PF01323">
    <property type="entry name" value="DSBA"/>
    <property type="match status" value="1"/>
</dbReference>
<dbReference type="InterPro" id="IPR001853">
    <property type="entry name" value="DSBA-like_thioredoxin_dom"/>
</dbReference>
<evidence type="ECO:0000313" key="2">
    <source>
        <dbReference type="EMBL" id="GGB21638.1"/>
    </source>
</evidence>
<dbReference type="AlphaFoldDB" id="A0A916SXI4"/>
<evidence type="ECO:0000259" key="1">
    <source>
        <dbReference type="Pfam" id="PF01323"/>
    </source>
</evidence>
<dbReference type="GO" id="GO:0016853">
    <property type="term" value="F:isomerase activity"/>
    <property type="evidence" value="ECO:0007669"/>
    <property type="project" value="UniProtKB-KW"/>
</dbReference>
<feature type="domain" description="DSBA-like thioredoxin" evidence="1">
    <location>
        <begin position="22"/>
        <end position="199"/>
    </location>
</feature>
<dbReference type="Gene3D" id="3.40.30.10">
    <property type="entry name" value="Glutaredoxin"/>
    <property type="match status" value="1"/>
</dbReference>